<feature type="domain" description="Fido" evidence="1">
    <location>
        <begin position="7"/>
        <end position="120"/>
    </location>
</feature>
<evidence type="ECO:0000259" key="1">
    <source>
        <dbReference type="PROSITE" id="PS51459"/>
    </source>
</evidence>
<dbReference type="Proteomes" id="UP000321490">
    <property type="component" value="Unassembled WGS sequence"/>
</dbReference>
<organism evidence="2 3">
    <name type="scientific">Modestobacter roseus</name>
    <dbReference type="NCBI Taxonomy" id="1181884"/>
    <lineage>
        <taxon>Bacteria</taxon>
        <taxon>Bacillati</taxon>
        <taxon>Actinomycetota</taxon>
        <taxon>Actinomycetes</taxon>
        <taxon>Geodermatophilales</taxon>
        <taxon>Geodermatophilaceae</taxon>
        <taxon>Modestobacter</taxon>
    </lineage>
</organism>
<gene>
    <name evidence="2" type="ORF">JD78_02140</name>
</gene>
<protein>
    <submittedName>
        <fullName evidence="2">Death-on-curing protein</fullName>
    </submittedName>
</protein>
<evidence type="ECO:0000313" key="3">
    <source>
        <dbReference type="Proteomes" id="UP000321490"/>
    </source>
</evidence>
<dbReference type="InterPro" id="IPR003812">
    <property type="entry name" value="Fido"/>
</dbReference>
<dbReference type="Pfam" id="PF02661">
    <property type="entry name" value="Fic"/>
    <property type="match status" value="1"/>
</dbReference>
<dbReference type="Gene3D" id="1.20.120.1870">
    <property type="entry name" value="Fic/DOC protein, Fido domain"/>
    <property type="match status" value="1"/>
</dbReference>
<accession>A0A562IS22</accession>
<dbReference type="PANTHER" id="PTHR39426">
    <property type="entry name" value="HOMOLOGY TO DEATH-ON-CURING PROTEIN OF PHAGE P1"/>
    <property type="match status" value="1"/>
</dbReference>
<sequence>MSDVEYLQLDDLLALVRALRTGPVRDVGLLSAAAARPQATVFGEEAYPTVPQKAAALLHSLVGNHALVDGNKRLGWLATVVFLDLNGHAPDLDDEAAFVLVMDVAAGGAEVAEIADRLRAVPIGRGASTPPGSTGRQD</sequence>
<dbReference type="EMBL" id="VLKF01000001">
    <property type="protein sequence ID" value="TWH73616.1"/>
    <property type="molecule type" value="Genomic_DNA"/>
</dbReference>
<dbReference type="PROSITE" id="PS51459">
    <property type="entry name" value="FIDO"/>
    <property type="match status" value="1"/>
</dbReference>
<dbReference type="InterPro" id="IPR053737">
    <property type="entry name" value="Type_II_TA_Toxin"/>
</dbReference>
<dbReference type="OrthoDB" id="9802752at2"/>
<name>A0A562IS22_9ACTN</name>
<keyword evidence="3" id="KW-1185">Reference proteome</keyword>
<dbReference type="InterPro" id="IPR006440">
    <property type="entry name" value="Doc"/>
</dbReference>
<dbReference type="RefSeq" id="WP_153362431.1">
    <property type="nucleotide sequence ID" value="NZ_JABGDC010000252.1"/>
</dbReference>
<dbReference type="AlphaFoldDB" id="A0A562IS22"/>
<proteinExistence type="predicted"/>
<comment type="caution">
    <text evidence="2">The sequence shown here is derived from an EMBL/GenBank/DDBJ whole genome shotgun (WGS) entry which is preliminary data.</text>
</comment>
<dbReference type="GO" id="GO:0016301">
    <property type="term" value="F:kinase activity"/>
    <property type="evidence" value="ECO:0007669"/>
    <property type="project" value="InterPro"/>
</dbReference>
<evidence type="ECO:0000313" key="2">
    <source>
        <dbReference type="EMBL" id="TWH73616.1"/>
    </source>
</evidence>
<reference evidence="2 3" key="1">
    <citation type="submission" date="2019-07" db="EMBL/GenBank/DDBJ databases">
        <title>R&amp;d 2014.</title>
        <authorList>
            <person name="Klenk H.-P."/>
        </authorList>
    </citation>
    <scope>NUCLEOTIDE SEQUENCE [LARGE SCALE GENOMIC DNA]</scope>
    <source>
        <strain evidence="2 3">DSM 45764</strain>
    </source>
</reference>
<dbReference type="PANTHER" id="PTHR39426:SF1">
    <property type="entry name" value="HOMOLOGY TO DEATH-ON-CURING PROTEIN OF PHAGE P1"/>
    <property type="match status" value="1"/>
</dbReference>